<keyword evidence="2" id="KW-1185">Reference proteome</keyword>
<dbReference type="Gene3D" id="1.10.1510.10">
    <property type="entry name" value="Uncharacterised protein YqeY/AIM41 PF09424, N-terminal domain"/>
    <property type="match status" value="1"/>
</dbReference>
<sequence length="150" mass="16106">MSLELTINAEIKAAMLGKKEADLRALRAIKAAILVAKTAEGASGDLTEADESKLLQKLAKQRKDSLEIFRAQNREDLAVKEEEELVVIERFLPKQMSEAELRTAITDIIATTGASSPADMGKVMGVATKQLAGKADGKAISALVKELLTK</sequence>
<dbReference type="PANTHER" id="PTHR28055:SF1">
    <property type="entry name" value="ALTERED INHERITANCE OF MITOCHONDRIA PROTEIN 41, MITOCHONDRIAL"/>
    <property type="match status" value="1"/>
</dbReference>
<gene>
    <name evidence="1" type="ORF">SAMN04488122_0343</name>
</gene>
<dbReference type="InterPro" id="IPR019004">
    <property type="entry name" value="YqeY/Aim41"/>
</dbReference>
<proteinExistence type="predicted"/>
<dbReference type="Gene3D" id="1.10.10.410">
    <property type="match status" value="1"/>
</dbReference>
<dbReference type="InterPro" id="IPR042184">
    <property type="entry name" value="YqeY/Aim41_N"/>
</dbReference>
<dbReference type="PANTHER" id="PTHR28055">
    <property type="entry name" value="ALTERED INHERITANCE OF MITOCHONDRIA PROTEIN 41, MITOCHONDRIAL"/>
    <property type="match status" value="1"/>
</dbReference>
<dbReference type="AlphaFoldDB" id="A0A1I0NSP5"/>
<organism evidence="1 2">
    <name type="scientific">Chitinophaga arvensicola</name>
    <dbReference type="NCBI Taxonomy" id="29529"/>
    <lineage>
        <taxon>Bacteria</taxon>
        <taxon>Pseudomonadati</taxon>
        <taxon>Bacteroidota</taxon>
        <taxon>Chitinophagia</taxon>
        <taxon>Chitinophagales</taxon>
        <taxon>Chitinophagaceae</taxon>
        <taxon>Chitinophaga</taxon>
    </lineage>
</organism>
<dbReference type="Proteomes" id="UP000199310">
    <property type="component" value="Unassembled WGS sequence"/>
</dbReference>
<dbReference type="Pfam" id="PF09424">
    <property type="entry name" value="YqeY"/>
    <property type="match status" value="1"/>
</dbReference>
<accession>A0A1I0NSP5</accession>
<dbReference type="SUPFAM" id="SSF89095">
    <property type="entry name" value="GatB/YqeY motif"/>
    <property type="match status" value="1"/>
</dbReference>
<dbReference type="InterPro" id="IPR023168">
    <property type="entry name" value="GatB_Yqey_C_2"/>
</dbReference>
<evidence type="ECO:0000313" key="1">
    <source>
        <dbReference type="EMBL" id="SEW04460.1"/>
    </source>
</evidence>
<evidence type="ECO:0008006" key="3">
    <source>
        <dbReference type="Google" id="ProtNLM"/>
    </source>
</evidence>
<dbReference type="InterPro" id="IPR003789">
    <property type="entry name" value="Asn/Gln_tRNA_amidoTrase-B-like"/>
</dbReference>
<evidence type="ECO:0000313" key="2">
    <source>
        <dbReference type="Proteomes" id="UP000199310"/>
    </source>
</evidence>
<dbReference type="EMBL" id="FOJG01000001">
    <property type="protein sequence ID" value="SEW04460.1"/>
    <property type="molecule type" value="Genomic_DNA"/>
</dbReference>
<dbReference type="STRING" id="29529.SAMN04488122_0343"/>
<dbReference type="RefSeq" id="WP_089889714.1">
    <property type="nucleotide sequence ID" value="NZ_FOJG01000001.1"/>
</dbReference>
<name>A0A1I0NSP5_9BACT</name>
<reference evidence="2" key="1">
    <citation type="submission" date="2016-10" db="EMBL/GenBank/DDBJ databases">
        <authorList>
            <person name="Varghese N."/>
            <person name="Submissions S."/>
        </authorList>
    </citation>
    <scope>NUCLEOTIDE SEQUENCE [LARGE SCALE GENOMIC DNA]</scope>
    <source>
        <strain evidence="2">DSM 3695</strain>
    </source>
</reference>
<dbReference type="OrthoDB" id="9788127at2"/>
<dbReference type="GO" id="GO:0016884">
    <property type="term" value="F:carbon-nitrogen ligase activity, with glutamine as amido-N-donor"/>
    <property type="evidence" value="ECO:0007669"/>
    <property type="project" value="InterPro"/>
</dbReference>
<protein>
    <recommendedName>
        <fullName evidence="3">GatB/YqeY domain-containing protein</fullName>
    </recommendedName>
</protein>